<sequence length="172" mass="19885">MTVKISAVKQTELEQLKKISETTFKETFAKDNTPADLAIFLQQNYNLKQLQQELDNGDSFFYFIYQDAQLAGYLKLNIGEAQSEKSSSESLEIARIYILAAFKRQGLGHELMQFAEKVAKEKQKKEIWLGVWEYNPVAIAFYKKMGFVKKGEHVFTIGTDDQTDWVMTKYLN</sequence>
<name>A0ABS3H7W5_9ENTE</name>
<dbReference type="RefSeq" id="WP_206903263.1">
    <property type="nucleotide sequence ID" value="NZ_JAFLVT010000008.1"/>
</dbReference>
<gene>
    <name evidence="4" type="ORF">JZO76_06065</name>
</gene>
<dbReference type="CDD" id="cd04301">
    <property type="entry name" value="NAT_SF"/>
    <property type="match status" value="1"/>
</dbReference>
<evidence type="ECO:0000313" key="5">
    <source>
        <dbReference type="Proteomes" id="UP000664256"/>
    </source>
</evidence>
<protein>
    <submittedName>
        <fullName evidence="4">GNAT family N-acetyltransferase</fullName>
    </submittedName>
</protein>
<evidence type="ECO:0000256" key="2">
    <source>
        <dbReference type="ARBA" id="ARBA00023315"/>
    </source>
</evidence>
<organism evidence="4 5">
    <name type="scientific">Candidatus Enterococcus myersii</name>
    <dbReference type="NCBI Taxonomy" id="2815322"/>
    <lineage>
        <taxon>Bacteria</taxon>
        <taxon>Bacillati</taxon>
        <taxon>Bacillota</taxon>
        <taxon>Bacilli</taxon>
        <taxon>Lactobacillales</taxon>
        <taxon>Enterococcaceae</taxon>
        <taxon>Enterococcus</taxon>
    </lineage>
</organism>
<keyword evidence="5" id="KW-1185">Reference proteome</keyword>
<dbReference type="Gene3D" id="3.40.630.30">
    <property type="match status" value="1"/>
</dbReference>
<dbReference type="InterPro" id="IPR016181">
    <property type="entry name" value="Acyl_CoA_acyltransferase"/>
</dbReference>
<dbReference type="InterPro" id="IPR051556">
    <property type="entry name" value="N-term/lysine_N-AcTrnsfr"/>
</dbReference>
<dbReference type="InterPro" id="IPR000182">
    <property type="entry name" value="GNAT_dom"/>
</dbReference>
<reference evidence="4 5" key="1">
    <citation type="submission" date="2021-03" db="EMBL/GenBank/DDBJ databases">
        <title>Enterococcal diversity collection.</title>
        <authorList>
            <person name="Gilmore M.S."/>
            <person name="Schwartzman J."/>
            <person name="Van Tyne D."/>
            <person name="Martin M."/>
            <person name="Earl A.M."/>
            <person name="Manson A.L."/>
            <person name="Straub T."/>
            <person name="Salamzade R."/>
            <person name="Saavedra J."/>
            <person name="Lebreton F."/>
            <person name="Prichula J."/>
            <person name="Schaufler K."/>
            <person name="Gaca A."/>
            <person name="Sgardioli B."/>
            <person name="Wagenaar J."/>
            <person name="Strong T."/>
        </authorList>
    </citation>
    <scope>NUCLEOTIDE SEQUENCE [LARGE SCALE GENOMIC DNA]</scope>
    <source>
        <strain evidence="4 5">MJM12</strain>
    </source>
</reference>
<dbReference type="Pfam" id="PF00583">
    <property type="entry name" value="Acetyltransf_1"/>
    <property type="match status" value="1"/>
</dbReference>
<feature type="domain" description="N-acetyltransferase" evidence="3">
    <location>
        <begin position="3"/>
        <end position="172"/>
    </location>
</feature>
<proteinExistence type="predicted"/>
<dbReference type="PANTHER" id="PTHR42919:SF8">
    <property type="entry name" value="N-ALPHA-ACETYLTRANSFERASE 50"/>
    <property type="match status" value="1"/>
</dbReference>
<dbReference type="SUPFAM" id="SSF55729">
    <property type="entry name" value="Acyl-CoA N-acyltransferases (Nat)"/>
    <property type="match status" value="1"/>
</dbReference>
<evidence type="ECO:0000313" key="4">
    <source>
        <dbReference type="EMBL" id="MBO0449099.1"/>
    </source>
</evidence>
<evidence type="ECO:0000259" key="3">
    <source>
        <dbReference type="PROSITE" id="PS51186"/>
    </source>
</evidence>
<dbReference type="EMBL" id="JAFLVT010000008">
    <property type="protein sequence ID" value="MBO0449099.1"/>
    <property type="molecule type" value="Genomic_DNA"/>
</dbReference>
<keyword evidence="2" id="KW-0012">Acyltransferase</keyword>
<dbReference type="PANTHER" id="PTHR42919">
    <property type="entry name" value="N-ALPHA-ACETYLTRANSFERASE"/>
    <property type="match status" value="1"/>
</dbReference>
<dbReference type="Proteomes" id="UP000664256">
    <property type="component" value="Unassembled WGS sequence"/>
</dbReference>
<comment type="caution">
    <text evidence="4">The sequence shown here is derived from an EMBL/GenBank/DDBJ whole genome shotgun (WGS) entry which is preliminary data.</text>
</comment>
<keyword evidence="1" id="KW-0808">Transferase</keyword>
<evidence type="ECO:0000256" key="1">
    <source>
        <dbReference type="ARBA" id="ARBA00022679"/>
    </source>
</evidence>
<dbReference type="PROSITE" id="PS51186">
    <property type="entry name" value="GNAT"/>
    <property type="match status" value="1"/>
</dbReference>
<accession>A0ABS3H7W5</accession>